<reference evidence="3 4" key="1">
    <citation type="submission" date="2019-08" db="EMBL/GenBank/DDBJ databases">
        <title>Draft genome sequences of two oriental melons (Cucumis melo L. var makuwa).</title>
        <authorList>
            <person name="Kwon S.-Y."/>
        </authorList>
    </citation>
    <scope>NUCLEOTIDE SEQUENCE [LARGE SCALE GENOMIC DNA]</scope>
    <source>
        <strain evidence="4">cv. Chang Bougi</strain>
        <strain evidence="3">cv. SW 3</strain>
        <tissue evidence="1">Leaf</tissue>
    </source>
</reference>
<sequence>MLGGNVNLIIWDQFKKSFYTKFFYVNLRDAKRQEFLAVNHANIEYSRKEVVFNLHIETNFKYKEAGITVLCKVVSAIKASKLLNHGAWNILTSVVDTREAEVCFTSESVVRDYPNIFPKKLPRLPPHREIDFTIKLELCIVPISRALYKMAPDKVERVESAVVGIS</sequence>
<evidence type="ECO:0000313" key="2">
    <source>
        <dbReference type="EMBL" id="TYK28752.1"/>
    </source>
</evidence>
<proteinExistence type="predicted"/>
<name>A0A5A7TX69_CUCMM</name>
<organism evidence="1 3">
    <name type="scientific">Cucumis melo var. makuwa</name>
    <name type="common">Oriental melon</name>
    <dbReference type="NCBI Taxonomy" id="1194695"/>
    <lineage>
        <taxon>Eukaryota</taxon>
        <taxon>Viridiplantae</taxon>
        <taxon>Streptophyta</taxon>
        <taxon>Embryophyta</taxon>
        <taxon>Tracheophyta</taxon>
        <taxon>Spermatophyta</taxon>
        <taxon>Magnoliopsida</taxon>
        <taxon>eudicotyledons</taxon>
        <taxon>Gunneridae</taxon>
        <taxon>Pentapetalae</taxon>
        <taxon>rosids</taxon>
        <taxon>fabids</taxon>
        <taxon>Cucurbitales</taxon>
        <taxon>Cucurbitaceae</taxon>
        <taxon>Benincaseae</taxon>
        <taxon>Cucumis</taxon>
    </lineage>
</organism>
<dbReference type="EMBL" id="SSTD01002040">
    <property type="protein sequence ID" value="TYK28752.1"/>
    <property type="molecule type" value="Genomic_DNA"/>
</dbReference>
<evidence type="ECO:0000313" key="1">
    <source>
        <dbReference type="EMBL" id="KAA0046507.1"/>
    </source>
</evidence>
<gene>
    <name evidence="2" type="ORF">E5676_scaffold403G001010</name>
    <name evidence="1" type="ORF">E6C27_scaffold114G00030</name>
</gene>
<dbReference type="Proteomes" id="UP000321393">
    <property type="component" value="Unassembled WGS sequence"/>
</dbReference>
<evidence type="ECO:0000313" key="4">
    <source>
        <dbReference type="Proteomes" id="UP000321947"/>
    </source>
</evidence>
<protein>
    <submittedName>
        <fullName evidence="1">Ty3-gypsy retrotransposon protein</fullName>
    </submittedName>
</protein>
<comment type="caution">
    <text evidence="1">The sequence shown here is derived from an EMBL/GenBank/DDBJ whole genome shotgun (WGS) entry which is preliminary data.</text>
</comment>
<accession>A0A5A7TX69</accession>
<dbReference type="Proteomes" id="UP000321947">
    <property type="component" value="Unassembled WGS sequence"/>
</dbReference>
<dbReference type="AlphaFoldDB" id="A0A5A7TX69"/>
<evidence type="ECO:0000313" key="3">
    <source>
        <dbReference type="Proteomes" id="UP000321393"/>
    </source>
</evidence>
<dbReference type="EMBL" id="SSTE01014001">
    <property type="protein sequence ID" value="KAA0046507.1"/>
    <property type="molecule type" value="Genomic_DNA"/>
</dbReference>